<gene>
    <name evidence="2" type="ORF">EF807_06970</name>
</gene>
<dbReference type="Proteomes" id="UP000320766">
    <property type="component" value="Unassembled WGS sequence"/>
</dbReference>
<protein>
    <submittedName>
        <fullName evidence="2">(4Fe-4S)-binding protein</fullName>
    </submittedName>
</protein>
<dbReference type="CDD" id="cd03110">
    <property type="entry name" value="SIMIBI_bact_arch"/>
    <property type="match status" value="1"/>
</dbReference>
<dbReference type="PANTHER" id="PTHR43063">
    <property type="entry name" value="4FE-4S CLUSTER CONTAINING PARA FAMILY ATPASE PROTEIN"/>
    <property type="match status" value="1"/>
</dbReference>
<accession>A0A520KVD9</accession>
<dbReference type="InterPro" id="IPR027417">
    <property type="entry name" value="P-loop_NTPase"/>
</dbReference>
<feature type="domain" description="4Fe-4S ferredoxin-type" evidence="1">
    <location>
        <begin position="88"/>
        <end position="115"/>
    </location>
</feature>
<dbReference type="InterPro" id="IPR017896">
    <property type="entry name" value="4Fe4S_Fe-S-bd"/>
</dbReference>
<comment type="caution">
    <text evidence="2">The sequence shown here is derived from an EMBL/GenBank/DDBJ whole genome shotgun (WGS) entry which is preliminary data.</text>
</comment>
<evidence type="ECO:0000259" key="1">
    <source>
        <dbReference type="PROSITE" id="PS51379"/>
    </source>
</evidence>
<dbReference type="PANTHER" id="PTHR43063:SF1">
    <property type="entry name" value="4FE-4S CLUSTER CONTAINING PARA FAMILY ATPASE PROTEIN"/>
    <property type="match status" value="1"/>
</dbReference>
<dbReference type="InterPro" id="IPR002586">
    <property type="entry name" value="CobQ/CobB/MinD/ParA_Nub-bd_dom"/>
</dbReference>
<feature type="domain" description="4Fe-4S ferredoxin-type" evidence="1">
    <location>
        <begin position="57"/>
        <end position="86"/>
    </location>
</feature>
<evidence type="ECO:0000313" key="3">
    <source>
        <dbReference type="Proteomes" id="UP000320766"/>
    </source>
</evidence>
<dbReference type="PROSITE" id="PS51379">
    <property type="entry name" value="4FE4S_FER_2"/>
    <property type="match status" value="2"/>
</dbReference>
<reference evidence="2 3" key="1">
    <citation type="journal article" date="2019" name="Nat. Microbiol.">
        <title>Wide diversity of methane and short-chain alkane metabolisms in uncultured archaea.</title>
        <authorList>
            <person name="Borrel G."/>
            <person name="Adam P.S."/>
            <person name="McKay L.J."/>
            <person name="Chen L.X."/>
            <person name="Sierra-Garcia I.N."/>
            <person name="Sieber C.M."/>
            <person name="Letourneur Q."/>
            <person name="Ghozlane A."/>
            <person name="Andersen G.L."/>
            <person name="Li W.J."/>
            <person name="Hallam S.J."/>
            <person name="Muyzer G."/>
            <person name="de Oliveira V.M."/>
            <person name="Inskeep W.P."/>
            <person name="Banfield J.F."/>
            <person name="Gribaldo S."/>
        </authorList>
    </citation>
    <scope>NUCLEOTIDE SEQUENCE [LARGE SCALE GENOMIC DNA]</scope>
    <source>
        <strain evidence="2">NM1b</strain>
    </source>
</reference>
<dbReference type="GO" id="GO:0016491">
    <property type="term" value="F:oxidoreductase activity"/>
    <property type="evidence" value="ECO:0007669"/>
    <property type="project" value="UniProtKB-ARBA"/>
</dbReference>
<dbReference type="Pfam" id="PF01656">
    <property type="entry name" value="CbiA"/>
    <property type="match status" value="1"/>
</dbReference>
<dbReference type="EMBL" id="RXIL01000126">
    <property type="protein sequence ID" value="RZN67833.1"/>
    <property type="molecule type" value="Genomic_DNA"/>
</dbReference>
<dbReference type="PROSITE" id="PS00198">
    <property type="entry name" value="4FE4S_FER_1"/>
    <property type="match status" value="2"/>
</dbReference>
<dbReference type="Pfam" id="PF00037">
    <property type="entry name" value="Fer4"/>
    <property type="match status" value="1"/>
</dbReference>
<dbReference type="AlphaFoldDB" id="A0A520KVD9"/>
<dbReference type="SUPFAM" id="SSF52540">
    <property type="entry name" value="P-loop containing nucleoside triphosphate hydrolases"/>
    <property type="match status" value="1"/>
</dbReference>
<dbReference type="InterPro" id="IPR017900">
    <property type="entry name" value="4Fe4S_Fe_S_CS"/>
</dbReference>
<dbReference type="Gene3D" id="3.30.70.20">
    <property type="match status" value="1"/>
</dbReference>
<dbReference type="Gene3D" id="3.40.50.300">
    <property type="entry name" value="P-loop containing nucleotide triphosphate hydrolases"/>
    <property type="match status" value="1"/>
</dbReference>
<sequence length="275" mass="30351">MIISVASGKGGTGKTTIAVNLAISLKDVNFIDCDVEEPNAHILLHPKIDERIEVFRKIPKVDLERCNFCGKCAEFCEFNALAVLKDNVIVFPELCHACGGCGIACPEDAIDEEMIPTGILERGRCEDGIRFASGSLNVGEPMAPPLINVVKEEIKDGCINIIDAPPGTACPMVASVHESDYCILVTEPNPFGLHDLRMAVDALRILKMNFGVVINKSGDDKIIEDFCSDEEIPILMRVPYDRHIAELYSRGIAFSTEIGRYKREFLHLFEKIRGE</sequence>
<evidence type="ECO:0000313" key="2">
    <source>
        <dbReference type="EMBL" id="RZN67833.1"/>
    </source>
</evidence>
<proteinExistence type="predicted"/>
<organism evidence="2 3">
    <name type="scientific">Candidatus Methanolliviera hydrocarbonicum</name>
    <dbReference type="NCBI Taxonomy" id="2491085"/>
    <lineage>
        <taxon>Archaea</taxon>
        <taxon>Methanobacteriati</taxon>
        <taxon>Methanobacteriota</taxon>
        <taxon>Candidatus Methanoliparia</taxon>
        <taxon>Candidatus Methanoliparales</taxon>
        <taxon>Candidatus Methanollivieraceae</taxon>
        <taxon>Candidatus Methanolliviera</taxon>
    </lineage>
</organism>
<name>A0A520KVD9_9EURY</name>